<dbReference type="EMBL" id="CP046640">
    <property type="protein sequence ID" value="QTL99322.1"/>
    <property type="molecule type" value="Genomic_DNA"/>
</dbReference>
<dbReference type="SUPFAM" id="SSF52374">
    <property type="entry name" value="Nucleotidylyl transferase"/>
    <property type="match status" value="1"/>
</dbReference>
<dbReference type="GO" id="GO:0004818">
    <property type="term" value="F:glutamate-tRNA ligase activity"/>
    <property type="evidence" value="ECO:0007669"/>
    <property type="project" value="UniProtKB-UniRule"/>
</dbReference>
<dbReference type="InterPro" id="IPR020752">
    <property type="entry name" value="Glu-tRNA-synth_I_codon-bd_sub1"/>
</dbReference>
<organism evidence="14 15">
    <name type="scientific">Iocasia fonsfrigidae</name>
    <dbReference type="NCBI Taxonomy" id="2682810"/>
    <lineage>
        <taxon>Bacteria</taxon>
        <taxon>Bacillati</taxon>
        <taxon>Bacillota</taxon>
        <taxon>Clostridia</taxon>
        <taxon>Halanaerobiales</taxon>
        <taxon>Halanaerobiaceae</taxon>
        <taxon>Iocasia</taxon>
    </lineage>
</organism>
<dbReference type="GO" id="GO:0000049">
    <property type="term" value="F:tRNA binding"/>
    <property type="evidence" value="ECO:0007669"/>
    <property type="project" value="InterPro"/>
</dbReference>
<feature type="domain" description="Aminoacyl-tRNA synthetase class I anticodon-binding" evidence="13">
    <location>
        <begin position="337"/>
        <end position="485"/>
    </location>
</feature>
<dbReference type="InterPro" id="IPR001412">
    <property type="entry name" value="aa-tRNA-synth_I_CS"/>
</dbReference>
<dbReference type="InterPro" id="IPR049940">
    <property type="entry name" value="GluQ/Sye"/>
</dbReference>
<dbReference type="GO" id="GO:0006424">
    <property type="term" value="P:glutamyl-tRNA aminoacylation"/>
    <property type="evidence" value="ECO:0007669"/>
    <property type="project" value="UniProtKB-UniRule"/>
</dbReference>
<evidence type="ECO:0000256" key="11">
    <source>
        <dbReference type="HAMAP-Rule" id="MF_00022"/>
    </source>
</evidence>
<evidence type="ECO:0000256" key="2">
    <source>
        <dbReference type="ARBA" id="ARBA00007894"/>
    </source>
</evidence>
<reference evidence="14" key="1">
    <citation type="submission" date="2019-12" db="EMBL/GenBank/DDBJ databases">
        <authorList>
            <person name="zhang j."/>
            <person name="sun C.M."/>
        </authorList>
    </citation>
    <scope>NUCLEOTIDE SEQUENCE</scope>
    <source>
        <strain evidence="14">NS-1</strain>
    </source>
</reference>
<dbReference type="CDD" id="cd00808">
    <property type="entry name" value="GluRS_core"/>
    <property type="match status" value="1"/>
</dbReference>
<dbReference type="PANTHER" id="PTHR43311:SF2">
    <property type="entry name" value="GLUTAMATE--TRNA LIGASE, MITOCHONDRIAL-RELATED"/>
    <property type="match status" value="1"/>
</dbReference>
<dbReference type="InterPro" id="IPR020058">
    <property type="entry name" value="Glu/Gln-tRNA-synth_Ib_cat-dom"/>
</dbReference>
<dbReference type="InterPro" id="IPR033910">
    <property type="entry name" value="GluRS_core"/>
</dbReference>
<keyword evidence="7 11" id="KW-0067">ATP-binding</keyword>
<evidence type="ECO:0000256" key="4">
    <source>
        <dbReference type="ARBA" id="ARBA00022490"/>
    </source>
</evidence>
<evidence type="ECO:0000256" key="8">
    <source>
        <dbReference type="ARBA" id="ARBA00022917"/>
    </source>
</evidence>
<evidence type="ECO:0000256" key="9">
    <source>
        <dbReference type="ARBA" id="ARBA00023146"/>
    </source>
</evidence>
<comment type="subcellular location">
    <subcellularLocation>
        <location evidence="1 11">Cytoplasm</location>
    </subcellularLocation>
</comment>
<evidence type="ECO:0000256" key="6">
    <source>
        <dbReference type="ARBA" id="ARBA00022741"/>
    </source>
</evidence>
<evidence type="ECO:0000256" key="7">
    <source>
        <dbReference type="ARBA" id="ARBA00022840"/>
    </source>
</evidence>
<dbReference type="InterPro" id="IPR014729">
    <property type="entry name" value="Rossmann-like_a/b/a_fold"/>
</dbReference>
<dbReference type="FunFam" id="3.40.50.620:FF:000007">
    <property type="entry name" value="Glutamate--tRNA ligase"/>
    <property type="match status" value="1"/>
</dbReference>
<dbReference type="Pfam" id="PF19269">
    <property type="entry name" value="Anticodon_2"/>
    <property type="match status" value="1"/>
</dbReference>
<dbReference type="SUPFAM" id="SSF48163">
    <property type="entry name" value="An anticodon-binding domain of class I aminoacyl-tRNA synthetases"/>
    <property type="match status" value="1"/>
</dbReference>
<dbReference type="PRINTS" id="PR00987">
    <property type="entry name" value="TRNASYNTHGLU"/>
</dbReference>
<dbReference type="Pfam" id="PF00749">
    <property type="entry name" value="tRNA-synt_1c"/>
    <property type="match status" value="1"/>
</dbReference>
<comment type="catalytic activity">
    <reaction evidence="10 11">
        <text>tRNA(Glu) + L-glutamate + ATP = L-glutamyl-tRNA(Glu) + AMP + diphosphate</text>
        <dbReference type="Rhea" id="RHEA:23540"/>
        <dbReference type="Rhea" id="RHEA-COMP:9663"/>
        <dbReference type="Rhea" id="RHEA-COMP:9680"/>
        <dbReference type="ChEBI" id="CHEBI:29985"/>
        <dbReference type="ChEBI" id="CHEBI:30616"/>
        <dbReference type="ChEBI" id="CHEBI:33019"/>
        <dbReference type="ChEBI" id="CHEBI:78442"/>
        <dbReference type="ChEBI" id="CHEBI:78520"/>
        <dbReference type="ChEBI" id="CHEBI:456215"/>
        <dbReference type="EC" id="6.1.1.17"/>
    </reaction>
</comment>
<dbReference type="InterPro" id="IPR045462">
    <property type="entry name" value="aa-tRNA-synth_I_cd-bd"/>
</dbReference>
<feature type="domain" description="Glutamyl/glutaminyl-tRNA synthetase class Ib catalytic" evidence="12">
    <location>
        <begin position="5"/>
        <end position="323"/>
    </location>
</feature>
<name>A0A8A7KN98_9FIRM</name>
<dbReference type="PROSITE" id="PS00178">
    <property type="entry name" value="AA_TRNA_LIGASE_I"/>
    <property type="match status" value="1"/>
</dbReference>
<keyword evidence="8 11" id="KW-0648">Protein biosynthesis</keyword>
<evidence type="ECO:0000256" key="10">
    <source>
        <dbReference type="ARBA" id="ARBA00048351"/>
    </source>
</evidence>
<gene>
    <name evidence="11" type="primary">gltX</name>
    <name evidence="14" type="ORF">GM661_15840</name>
</gene>
<dbReference type="GO" id="GO:0008270">
    <property type="term" value="F:zinc ion binding"/>
    <property type="evidence" value="ECO:0007669"/>
    <property type="project" value="InterPro"/>
</dbReference>
<dbReference type="EC" id="6.1.1.17" evidence="11"/>
<comment type="similarity">
    <text evidence="2 11">Belongs to the class-I aminoacyl-tRNA synthetase family. Glutamate--tRNA ligase type 1 subfamily.</text>
</comment>
<evidence type="ECO:0000256" key="1">
    <source>
        <dbReference type="ARBA" id="ARBA00004496"/>
    </source>
</evidence>
<feature type="short sequence motif" description="'HIGH' region" evidence="11">
    <location>
        <begin position="10"/>
        <end position="20"/>
    </location>
</feature>
<evidence type="ECO:0000259" key="13">
    <source>
        <dbReference type="Pfam" id="PF19269"/>
    </source>
</evidence>
<dbReference type="HAMAP" id="MF_00022">
    <property type="entry name" value="Glu_tRNA_synth_type1"/>
    <property type="match status" value="1"/>
</dbReference>
<comment type="subunit">
    <text evidence="3 11">Monomer.</text>
</comment>
<dbReference type="Gene3D" id="1.10.10.350">
    <property type="match status" value="1"/>
</dbReference>
<dbReference type="InterPro" id="IPR004527">
    <property type="entry name" value="Glu-tRNA-ligase_bac/mito"/>
</dbReference>
<evidence type="ECO:0000259" key="12">
    <source>
        <dbReference type="Pfam" id="PF00749"/>
    </source>
</evidence>
<dbReference type="Gene3D" id="3.40.50.620">
    <property type="entry name" value="HUPs"/>
    <property type="match status" value="1"/>
</dbReference>
<evidence type="ECO:0000313" key="15">
    <source>
        <dbReference type="Proteomes" id="UP000665020"/>
    </source>
</evidence>
<dbReference type="Gene3D" id="1.10.8.70">
    <property type="entry name" value="Glutamate-tRNA synthetase, class I, anticodon-binding domain 1"/>
    <property type="match status" value="1"/>
</dbReference>
<dbReference type="InterPro" id="IPR000924">
    <property type="entry name" value="Glu/Gln-tRNA-synth"/>
</dbReference>
<keyword evidence="9 11" id="KW-0030">Aminoacyl-tRNA synthetase</keyword>
<proteinExistence type="inferred from homology"/>
<dbReference type="AlphaFoldDB" id="A0A8A7KN98"/>
<dbReference type="NCBIfam" id="TIGR00464">
    <property type="entry name" value="gltX_bact"/>
    <property type="match status" value="1"/>
</dbReference>
<keyword evidence="5 11" id="KW-0436">Ligase</keyword>
<keyword evidence="15" id="KW-1185">Reference proteome</keyword>
<dbReference type="RefSeq" id="WP_230867687.1">
    <property type="nucleotide sequence ID" value="NZ_CP046640.1"/>
</dbReference>
<evidence type="ECO:0000256" key="3">
    <source>
        <dbReference type="ARBA" id="ARBA00011245"/>
    </source>
</evidence>
<dbReference type="KEGG" id="ifn:GM661_15840"/>
<keyword evidence="4 11" id="KW-0963">Cytoplasm</keyword>
<dbReference type="Proteomes" id="UP000665020">
    <property type="component" value="Chromosome"/>
</dbReference>
<comment type="caution">
    <text evidence="11">Lacks conserved residue(s) required for the propagation of feature annotation.</text>
</comment>
<dbReference type="PANTHER" id="PTHR43311">
    <property type="entry name" value="GLUTAMATE--TRNA LIGASE"/>
    <property type="match status" value="1"/>
</dbReference>
<dbReference type="InterPro" id="IPR008925">
    <property type="entry name" value="aa_tRNA-synth_I_cd-bd_sf"/>
</dbReference>
<dbReference type="GO" id="GO:0005829">
    <property type="term" value="C:cytosol"/>
    <property type="evidence" value="ECO:0007669"/>
    <property type="project" value="TreeGrafter"/>
</dbReference>
<sequence>MSGMRLRFPPSPTGKIHIGNMRTALFNWLWARKNKGKLVLRIEDTDLERSTKEFEEIILKEMKWLGLDVDEGVGIGGDYGPYRQSERIDIYQKYAEKLLEEGKAYYCYCLPEELDKMREEAASKGEMPRYNQHCRTLSAEDVEKYKKEGRNPVIRFKVPDEDREIIIDDIIRGKISFNTSVLDDFIIYKSDGMPTYNFAVVIDDALMKISQVIRGEDHISNTPKQLLIYEALGFDLPRFAHLPLILDENKAKLKKRSDSDTVYIGEYRENGYLPEALFNFLSLLGWSAKDDQEIMSREEIISHFDIADVNKSPAVFDVEKLNWMNGKYIREADLDRIVELSIPYLKDAGYISDDVSDEKYEWVKRVIEVSRNKVDYLSQIPYEAELFFKELEFADKKEAVEEFKGENVELVFTTLKEKLRELEEFNPDSINKIFNIMRKNLPVKARTIYHPTRVALTGLNSGPELNHVIYILGLDEVEKRLDSALEMVN</sequence>
<comment type="function">
    <text evidence="11">Catalyzes the attachment of glutamate to tRNA(Glu) in a two-step reaction: glutamate is first activated by ATP to form Glu-AMP and then transferred to the acceptor end of tRNA(Glu).</text>
</comment>
<accession>A0A8A7KN98</accession>
<evidence type="ECO:0000256" key="5">
    <source>
        <dbReference type="ARBA" id="ARBA00022598"/>
    </source>
</evidence>
<protein>
    <recommendedName>
        <fullName evidence="11">Glutamate--tRNA ligase</fullName>
        <ecNumber evidence="11">6.1.1.17</ecNumber>
    </recommendedName>
    <alternativeName>
        <fullName evidence="11">Glutamyl-tRNA synthetase</fullName>
        <shortName evidence="11">GluRS</shortName>
    </alternativeName>
</protein>
<keyword evidence="6 11" id="KW-0547">Nucleotide-binding</keyword>
<dbReference type="InterPro" id="IPR020751">
    <property type="entry name" value="aa-tRNA-synth_I_codon-bd_sub2"/>
</dbReference>
<feature type="binding site" evidence="11">
    <location>
        <position position="255"/>
    </location>
    <ligand>
        <name>ATP</name>
        <dbReference type="ChEBI" id="CHEBI:30616"/>
    </ligand>
</feature>
<evidence type="ECO:0000313" key="14">
    <source>
        <dbReference type="EMBL" id="QTL99322.1"/>
    </source>
</evidence>
<dbReference type="GO" id="GO:0005524">
    <property type="term" value="F:ATP binding"/>
    <property type="evidence" value="ECO:0007669"/>
    <property type="project" value="UniProtKB-UniRule"/>
</dbReference>